<evidence type="ECO:0000313" key="3">
    <source>
        <dbReference type="Proteomes" id="UP000249061"/>
    </source>
</evidence>
<accession>A0A2W5TEQ7</accession>
<dbReference type="AlphaFoldDB" id="A0A2W5TEQ7"/>
<proteinExistence type="predicted"/>
<reference evidence="2 3" key="1">
    <citation type="submission" date="2017-08" db="EMBL/GenBank/DDBJ databases">
        <title>Infants hospitalized years apart are colonized by the same room-sourced microbial strains.</title>
        <authorList>
            <person name="Brooks B."/>
            <person name="Olm M.R."/>
            <person name="Firek B.A."/>
            <person name="Baker R."/>
            <person name="Thomas B.C."/>
            <person name="Morowitz M.J."/>
            <person name="Banfield J.F."/>
        </authorList>
    </citation>
    <scope>NUCLEOTIDE SEQUENCE [LARGE SCALE GENOMIC DNA]</scope>
    <source>
        <strain evidence="2">S2_003_000_R2_14</strain>
    </source>
</reference>
<protein>
    <submittedName>
        <fullName evidence="2">Uncharacterized protein</fullName>
    </submittedName>
</protein>
<dbReference type="EMBL" id="QFQP01000010">
    <property type="protein sequence ID" value="PZR13252.1"/>
    <property type="molecule type" value="Genomic_DNA"/>
</dbReference>
<feature type="region of interest" description="Disordered" evidence="1">
    <location>
        <begin position="57"/>
        <end position="112"/>
    </location>
</feature>
<organism evidence="2 3">
    <name type="scientific">Archangium gephyra</name>
    <dbReference type="NCBI Taxonomy" id="48"/>
    <lineage>
        <taxon>Bacteria</taxon>
        <taxon>Pseudomonadati</taxon>
        <taxon>Myxococcota</taxon>
        <taxon>Myxococcia</taxon>
        <taxon>Myxococcales</taxon>
        <taxon>Cystobacterineae</taxon>
        <taxon>Archangiaceae</taxon>
        <taxon>Archangium</taxon>
    </lineage>
</organism>
<sequence length="208" mass="23361">MTLLRLQLRPHVQGARVGGQRLERVVSRARRGRRRDGRRRQHVSLEARHAAVQRDVAQPGVAAQQRDPRVERRAQRGRRRYGDEAGLASGRSGEEEEGGHEHVAQTTSPRIYSRGSVASAARAEALDALPVAHPAEDAVNDVSSGPANSGALGDAQHARFRARFEAGFRVDLTADERLFKQMNTFPMNSHHHRQQQMWRASMAMWRCR</sequence>
<evidence type="ECO:0000256" key="1">
    <source>
        <dbReference type="SAM" id="MobiDB-lite"/>
    </source>
</evidence>
<evidence type="ECO:0000313" key="2">
    <source>
        <dbReference type="EMBL" id="PZR13252.1"/>
    </source>
</evidence>
<dbReference type="Proteomes" id="UP000249061">
    <property type="component" value="Unassembled WGS sequence"/>
</dbReference>
<name>A0A2W5TEQ7_9BACT</name>
<gene>
    <name evidence="2" type="ORF">DI536_13275</name>
</gene>
<comment type="caution">
    <text evidence="2">The sequence shown here is derived from an EMBL/GenBank/DDBJ whole genome shotgun (WGS) entry which is preliminary data.</text>
</comment>